<accession>A0AAD5WHN8</accession>
<proteinExistence type="predicted"/>
<organism evidence="2 3">
    <name type="scientific">Parelaphostrongylus tenuis</name>
    <name type="common">Meningeal worm</name>
    <dbReference type="NCBI Taxonomy" id="148309"/>
    <lineage>
        <taxon>Eukaryota</taxon>
        <taxon>Metazoa</taxon>
        <taxon>Ecdysozoa</taxon>
        <taxon>Nematoda</taxon>
        <taxon>Chromadorea</taxon>
        <taxon>Rhabditida</taxon>
        <taxon>Rhabditina</taxon>
        <taxon>Rhabditomorpha</taxon>
        <taxon>Strongyloidea</taxon>
        <taxon>Metastrongylidae</taxon>
        <taxon>Parelaphostrongylus</taxon>
    </lineage>
</organism>
<evidence type="ECO:0000256" key="1">
    <source>
        <dbReference type="SAM" id="MobiDB-lite"/>
    </source>
</evidence>
<sequence length="82" mass="8700">MVLRPSSNLGGPMAESRSIRAHTWKIQSPWWTINGKSDLIETEDGPSGKGGTQVPPTSVFSSIAGHHPNGRVTSSGPPHLKS</sequence>
<reference evidence="2" key="1">
    <citation type="submission" date="2021-06" db="EMBL/GenBank/DDBJ databases">
        <title>Parelaphostrongylus tenuis whole genome reference sequence.</title>
        <authorList>
            <person name="Garwood T.J."/>
            <person name="Larsen P.A."/>
            <person name="Fountain-Jones N.M."/>
            <person name="Garbe J.R."/>
            <person name="Macchietto M.G."/>
            <person name="Kania S.A."/>
            <person name="Gerhold R.W."/>
            <person name="Richards J.E."/>
            <person name="Wolf T.M."/>
        </authorList>
    </citation>
    <scope>NUCLEOTIDE SEQUENCE</scope>
    <source>
        <strain evidence="2">MNPRO001-30</strain>
        <tissue evidence="2">Meninges</tissue>
    </source>
</reference>
<protein>
    <submittedName>
        <fullName evidence="2">Uncharacterized protein</fullName>
    </submittedName>
</protein>
<keyword evidence="3" id="KW-1185">Reference proteome</keyword>
<feature type="region of interest" description="Disordered" evidence="1">
    <location>
        <begin position="37"/>
        <end position="82"/>
    </location>
</feature>
<evidence type="ECO:0000313" key="3">
    <source>
        <dbReference type="Proteomes" id="UP001196413"/>
    </source>
</evidence>
<dbReference type="Proteomes" id="UP001196413">
    <property type="component" value="Unassembled WGS sequence"/>
</dbReference>
<dbReference type="EMBL" id="JAHQIW010006868">
    <property type="protein sequence ID" value="KAJ1370864.1"/>
    <property type="molecule type" value="Genomic_DNA"/>
</dbReference>
<evidence type="ECO:0000313" key="2">
    <source>
        <dbReference type="EMBL" id="KAJ1370864.1"/>
    </source>
</evidence>
<comment type="caution">
    <text evidence="2">The sequence shown here is derived from an EMBL/GenBank/DDBJ whole genome shotgun (WGS) entry which is preliminary data.</text>
</comment>
<gene>
    <name evidence="2" type="ORF">KIN20_032684</name>
</gene>
<dbReference type="AlphaFoldDB" id="A0AAD5WHN8"/>
<name>A0AAD5WHN8_PARTN</name>